<evidence type="ECO:0000313" key="1">
    <source>
        <dbReference type="EMBL" id="GJU08382.1"/>
    </source>
</evidence>
<dbReference type="Proteomes" id="UP001151760">
    <property type="component" value="Unassembled WGS sequence"/>
</dbReference>
<accession>A0ABQ5J771</accession>
<proteinExistence type="predicted"/>
<dbReference type="EMBL" id="BQNB010021626">
    <property type="protein sequence ID" value="GJU08382.1"/>
    <property type="molecule type" value="Genomic_DNA"/>
</dbReference>
<sequence length="128" mass="13998">MAPNVEVNLRGLLELGKRDLSIHEYRDQLSFSGAYSFVSYPKIRKNTISSPQGVIPGPTLATELTTPDLICPSTYQLLRSPSSGSGPDVSFDMSVSLEHLLGSARARLAEVSKLRLFSGLLRETIPHQ</sequence>
<protein>
    <submittedName>
        <fullName evidence="1">Uncharacterized protein</fullName>
    </submittedName>
</protein>
<organism evidence="1 2">
    <name type="scientific">Tanacetum coccineum</name>
    <dbReference type="NCBI Taxonomy" id="301880"/>
    <lineage>
        <taxon>Eukaryota</taxon>
        <taxon>Viridiplantae</taxon>
        <taxon>Streptophyta</taxon>
        <taxon>Embryophyta</taxon>
        <taxon>Tracheophyta</taxon>
        <taxon>Spermatophyta</taxon>
        <taxon>Magnoliopsida</taxon>
        <taxon>eudicotyledons</taxon>
        <taxon>Gunneridae</taxon>
        <taxon>Pentapetalae</taxon>
        <taxon>asterids</taxon>
        <taxon>campanulids</taxon>
        <taxon>Asterales</taxon>
        <taxon>Asteraceae</taxon>
        <taxon>Asteroideae</taxon>
        <taxon>Anthemideae</taxon>
        <taxon>Anthemidinae</taxon>
        <taxon>Tanacetum</taxon>
    </lineage>
</organism>
<reference evidence="1" key="2">
    <citation type="submission" date="2022-01" db="EMBL/GenBank/DDBJ databases">
        <authorList>
            <person name="Yamashiro T."/>
            <person name="Shiraishi A."/>
            <person name="Satake H."/>
            <person name="Nakayama K."/>
        </authorList>
    </citation>
    <scope>NUCLEOTIDE SEQUENCE</scope>
</reference>
<gene>
    <name evidence="1" type="ORF">Tco_1124812</name>
</gene>
<evidence type="ECO:0000313" key="2">
    <source>
        <dbReference type="Proteomes" id="UP001151760"/>
    </source>
</evidence>
<keyword evidence="2" id="KW-1185">Reference proteome</keyword>
<comment type="caution">
    <text evidence="1">The sequence shown here is derived from an EMBL/GenBank/DDBJ whole genome shotgun (WGS) entry which is preliminary data.</text>
</comment>
<reference evidence="1" key="1">
    <citation type="journal article" date="2022" name="Int. J. Mol. Sci.">
        <title>Draft Genome of Tanacetum Coccineum: Genomic Comparison of Closely Related Tanacetum-Family Plants.</title>
        <authorList>
            <person name="Yamashiro T."/>
            <person name="Shiraishi A."/>
            <person name="Nakayama K."/>
            <person name="Satake H."/>
        </authorList>
    </citation>
    <scope>NUCLEOTIDE SEQUENCE</scope>
</reference>
<name>A0ABQ5J771_9ASTR</name>